<dbReference type="EMBL" id="JAGYWB010000013">
    <property type="protein sequence ID" value="KAI0500286.1"/>
    <property type="molecule type" value="Genomic_DNA"/>
</dbReference>
<dbReference type="OrthoDB" id="442947at2759"/>
<protein>
    <recommendedName>
        <fullName evidence="4">K Homology domain-containing protein</fullName>
    </recommendedName>
</protein>
<name>A0A8T3AUI7_DENNO</name>
<keyword evidence="1" id="KW-0677">Repeat</keyword>
<feature type="domain" description="K Homology" evidence="4">
    <location>
        <begin position="161"/>
        <end position="236"/>
    </location>
</feature>
<dbReference type="SMR" id="A0A8T3AUI7"/>
<dbReference type="CDD" id="cd22460">
    <property type="entry name" value="KH-I_PEPPER_rpt2_like"/>
    <property type="match status" value="1"/>
</dbReference>
<dbReference type="InterPro" id="IPR004087">
    <property type="entry name" value="KH_dom"/>
</dbReference>
<dbReference type="InterPro" id="IPR036612">
    <property type="entry name" value="KH_dom_type_1_sf"/>
</dbReference>
<keyword evidence="2" id="KW-0694">RNA-binding</keyword>
<feature type="compositionally biased region" description="Low complexity" evidence="3">
    <location>
        <begin position="13"/>
        <end position="29"/>
    </location>
</feature>
<accession>A0A8T3AUI7</accession>
<evidence type="ECO:0000259" key="4">
    <source>
        <dbReference type="SMART" id="SM00322"/>
    </source>
</evidence>
<dbReference type="GO" id="GO:0003723">
    <property type="term" value="F:RNA binding"/>
    <property type="evidence" value="ECO:0007669"/>
    <property type="project" value="UniProtKB-UniRule"/>
</dbReference>
<dbReference type="PANTHER" id="PTHR10288">
    <property type="entry name" value="KH DOMAIN CONTAINING RNA BINDING PROTEIN"/>
    <property type="match status" value="1"/>
</dbReference>
<evidence type="ECO:0000313" key="6">
    <source>
        <dbReference type="Proteomes" id="UP000829196"/>
    </source>
</evidence>
<dbReference type="Pfam" id="PF00013">
    <property type="entry name" value="KH_1"/>
    <property type="match status" value="3"/>
</dbReference>
<proteinExistence type="predicted"/>
<dbReference type="SMART" id="SM00322">
    <property type="entry name" value="KH"/>
    <property type="match status" value="3"/>
</dbReference>
<feature type="domain" description="K Homology" evidence="4">
    <location>
        <begin position="331"/>
        <end position="401"/>
    </location>
</feature>
<dbReference type="Gene3D" id="3.30.1370.10">
    <property type="entry name" value="K Homology domain, type 1"/>
    <property type="match status" value="1"/>
</dbReference>
<sequence length="459" mass="48638">MAATTAGISGDISASLSDNKSDSPSSQPLESEEEGLEAEEEAPSNVEQSNAADFESAASEELKKWPGWPGESVFRLVVPLMKVGSIIGRKGEHIKKICEETRARVRVLEGIIGTNERIVLISAKEEQDAEISPAMDAVLRVFKRVNDISDGAGDGADQASAAASIGLLVASSQALNLIGKQGTTIKSIQEGTTATIRVLSGDELPHYATAGERIVEITGEYQKVLKALEAVVGHLRKFLVHHSVLPLFEKFLTMPAAQDREPEAWGEKTQAMTHSSHTGIGKRDSLYLDHESQFDSQFPHSNLSLYGQDPALSGLRSSGMGLGRTAGALVTQVTQTMQIPLSYAEDIIGIGGDNIAYIRRTSGAVLTVQETRGVPDEITVEIKGNASEVQKAQQIIQDFLAAHKGPAPSSYGSADTGLRSSYSHFGGSSYSSSLSAASLSGYGSTGLGGYGSYRYGFSG</sequence>
<evidence type="ECO:0000313" key="5">
    <source>
        <dbReference type="EMBL" id="KAI0500286.1"/>
    </source>
</evidence>
<dbReference type="Proteomes" id="UP000829196">
    <property type="component" value="Unassembled WGS sequence"/>
</dbReference>
<dbReference type="PROSITE" id="PS50084">
    <property type="entry name" value="KH_TYPE_1"/>
    <property type="match status" value="3"/>
</dbReference>
<feature type="domain" description="K Homology" evidence="4">
    <location>
        <begin position="70"/>
        <end position="143"/>
    </location>
</feature>
<dbReference type="AlphaFoldDB" id="A0A8T3AUI7"/>
<dbReference type="CDD" id="cd22459">
    <property type="entry name" value="KH-I_PEPPER_rpt1_like"/>
    <property type="match status" value="1"/>
</dbReference>
<dbReference type="InterPro" id="IPR004088">
    <property type="entry name" value="KH_dom_type_1"/>
</dbReference>
<evidence type="ECO:0000256" key="3">
    <source>
        <dbReference type="SAM" id="MobiDB-lite"/>
    </source>
</evidence>
<gene>
    <name evidence="5" type="ORF">KFK09_018498</name>
</gene>
<dbReference type="SUPFAM" id="SSF54791">
    <property type="entry name" value="Eukaryotic type KH-domain (KH-domain type I)"/>
    <property type="match status" value="3"/>
</dbReference>
<feature type="region of interest" description="Disordered" evidence="3">
    <location>
        <begin position="1"/>
        <end position="58"/>
    </location>
</feature>
<organism evidence="5 6">
    <name type="scientific">Dendrobium nobile</name>
    <name type="common">Orchid</name>
    <dbReference type="NCBI Taxonomy" id="94219"/>
    <lineage>
        <taxon>Eukaryota</taxon>
        <taxon>Viridiplantae</taxon>
        <taxon>Streptophyta</taxon>
        <taxon>Embryophyta</taxon>
        <taxon>Tracheophyta</taxon>
        <taxon>Spermatophyta</taxon>
        <taxon>Magnoliopsida</taxon>
        <taxon>Liliopsida</taxon>
        <taxon>Asparagales</taxon>
        <taxon>Orchidaceae</taxon>
        <taxon>Epidendroideae</taxon>
        <taxon>Malaxideae</taxon>
        <taxon>Dendrobiinae</taxon>
        <taxon>Dendrobium</taxon>
    </lineage>
</organism>
<evidence type="ECO:0000256" key="2">
    <source>
        <dbReference type="PROSITE-ProRule" id="PRU00117"/>
    </source>
</evidence>
<reference evidence="5" key="1">
    <citation type="journal article" date="2022" name="Front. Genet.">
        <title>Chromosome-Scale Assembly of the Dendrobium nobile Genome Provides Insights Into the Molecular Mechanism of the Biosynthesis of the Medicinal Active Ingredient of Dendrobium.</title>
        <authorList>
            <person name="Xu Q."/>
            <person name="Niu S.-C."/>
            <person name="Li K.-L."/>
            <person name="Zheng P.-J."/>
            <person name="Zhang X.-J."/>
            <person name="Jia Y."/>
            <person name="Liu Y."/>
            <person name="Niu Y.-X."/>
            <person name="Yu L.-H."/>
            <person name="Chen D.-F."/>
            <person name="Zhang G.-Q."/>
        </authorList>
    </citation>
    <scope>NUCLEOTIDE SEQUENCE</scope>
    <source>
        <tissue evidence="5">Leaf</tissue>
    </source>
</reference>
<feature type="compositionally biased region" description="Acidic residues" evidence="3">
    <location>
        <begin position="30"/>
        <end position="42"/>
    </location>
</feature>
<dbReference type="CDD" id="cd22461">
    <property type="entry name" value="KH-I_PEPPER_like_rpt3"/>
    <property type="match status" value="1"/>
</dbReference>
<evidence type="ECO:0000256" key="1">
    <source>
        <dbReference type="ARBA" id="ARBA00022737"/>
    </source>
</evidence>
<dbReference type="Gene3D" id="3.30.310.210">
    <property type="match status" value="1"/>
</dbReference>
<keyword evidence="6" id="KW-1185">Reference proteome</keyword>
<comment type="caution">
    <text evidence="5">The sequence shown here is derived from an EMBL/GenBank/DDBJ whole genome shotgun (WGS) entry which is preliminary data.</text>
</comment>